<comment type="catalytic activity">
    <reaction evidence="1">
        <text>ATP + protein L-histidine = ADP + protein N-phospho-L-histidine.</text>
        <dbReference type="EC" id="2.7.13.3"/>
    </reaction>
</comment>
<dbReference type="Pfam" id="PF02518">
    <property type="entry name" value="HATPase_c"/>
    <property type="match status" value="1"/>
</dbReference>
<dbReference type="InterPro" id="IPR038424">
    <property type="entry name" value="H_kinase_PdtaS_GAF_sf"/>
</dbReference>
<dbReference type="STRING" id="37625.SAMN05660420_01728"/>
<evidence type="ECO:0000256" key="4">
    <source>
        <dbReference type="ARBA" id="ARBA00022679"/>
    </source>
</evidence>
<feature type="domain" description="Histidine kinase" evidence="8">
    <location>
        <begin position="279"/>
        <end position="471"/>
    </location>
</feature>
<keyword evidence="11" id="KW-1185">Reference proteome</keyword>
<dbReference type="InterPro" id="IPR022066">
    <property type="entry name" value="PdtaS_GAF"/>
</dbReference>
<dbReference type="InterPro" id="IPR011495">
    <property type="entry name" value="Sig_transdc_His_kin_sub2_dim/P"/>
</dbReference>
<dbReference type="Gene3D" id="3.30.450.280">
    <property type="entry name" value="GAF domain"/>
    <property type="match status" value="1"/>
</dbReference>
<accession>A0A1H3ZYJ8</accession>
<dbReference type="SMART" id="SM00387">
    <property type="entry name" value="HATPase_c"/>
    <property type="match status" value="1"/>
</dbReference>
<dbReference type="PANTHER" id="PTHR41523:SF8">
    <property type="entry name" value="ETHYLENE RESPONSE SENSOR PROTEIN"/>
    <property type="match status" value="1"/>
</dbReference>
<dbReference type="SUPFAM" id="SSF55874">
    <property type="entry name" value="ATPase domain of HSP90 chaperone/DNA topoisomerase II/histidine kinase"/>
    <property type="match status" value="1"/>
</dbReference>
<dbReference type="GO" id="GO:0004673">
    <property type="term" value="F:protein histidine kinase activity"/>
    <property type="evidence" value="ECO:0007669"/>
    <property type="project" value="UniProtKB-EC"/>
</dbReference>
<evidence type="ECO:0000259" key="8">
    <source>
        <dbReference type="PROSITE" id="PS50109"/>
    </source>
</evidence>
<evidence type="ECO:0000256" key="3">
    <source>
        <dbReference type="ARBA" id="ARBA00022553"/>
    </source>
</evidence>
<dbReference type="InterPro" id="IPR005467">
    <property type="entry name" value="His_kinase_dom"/>
</dbReference>
<evidence type="ECO:0000256" key="6">
    <source>
        <dbReference type="ARBA" id="ARBA00022777"/>
    </source>
</evidence>
<dbReference type="Pfam" id="PF12282">
    <property type="entry name" value="GAF_PdtaS"/>
    <property type="match status" value="1"/>
</dbReference>
<name>A0A1H3ZYJ8_9BACT</name>
<dbReference type="PROSITE" id="PS50113">
    <property type="entry name" value="PAC"/>
    <property type="match status" value="1"/>
</dbReference>
<proteinExistence type="predicted"/>
<evidence type="ECO:0000313" key="11">
    <source>
        <dbReference type="Proteomes" id="UP000199409"/>
    </source>
</evidence>
<dbReference type="InterPro" id="IPR003594">
    <property type="entry name" value="HATPase_dom"/>
</dbReference>
<keyword evidence="5" id="KW-0547">Nucleotide-binding</keyword>
<dbReference type="AlphaFoldDB" id="A0A1H3ZYJ8"/>
<evidence type="ECO:0000256" key="7">
    <source>
        <dbReference type="ARBA" id="ARBA00022840"/>
    </source>
</evidence>
<dbReference type="Pfam" id="PF07568">
    <property type="entry name" value="HisKA_2"/>
    <property type="match status" value="1"/>
</dbReference>
<evidence type="ECO:0000256" key="1">
    <source>
        <dbReference type="ARBA" id="ARBA00000085"/>
    </source>
</evidence>
<dbReference type="EC" id="2.7.13.3" evidence="2"/>
<evidence type="ECO:0000259" key="9">
    <source>
        <dbReference type="PROSITE" id="PS50113"/>
    </source>
</evidence>
<dbReference type="InterPro" id="IPR000700">
    <property type="entry name" value="PAS-assoc_C"/>
</dbReference>
<dbReference type="PROSITE" id="PS50109">
    <property type="entry name" value="HIS_KIN"/>
    <property type="match status" value="1"/>
</dbReference>
<dbReference type="GO" id="GO:0005524">
    <property type="term" value="F:ATP binding"/>
    <property type="evidence" value="ECO:0007669"/>
    <property type="project" value="UniProtKB-KW"/>
</dbReference>
<sequence length="477" mass="52612">MLVALCQQHSDLNEVDIQKIKRNAECLDSVAELMGADIFIDCCTRDPDVAVVVAQARPYSVKSLYAGSVVGKFAHRSKEPAVLRTLEIGMPTMDMSGVTQEDKSVRQSVSPIKNSSGVVIGALIAEKDVTETVRAEKKLSVLTQTTEQLIERRTFPSNGDNSLPYHVTDGIVTFSHSGVCTYANPVAEKIYRDLGYIERLQGLSFTNMTFHGVEFDNILAKKQITLNDLEVGNYIFHIKYTYVKNKHDNFTGVVMLINDVTDVKNKERELVLKTVAISEIHHRVKNNLQTIASLLKLQCRRVDDDSAKAAFNESISQVLSIAATHEILAEDCKDDVDILTMLRKIKINTVQHSLLASKGISINLKGDTFLCDSDTATSIALVVNEITQNCLKYAFTGRDSGTIDIEICKGAMYSNISIIDDGIGFDLNTDSSEKLGLLIVRRIVTEKLKGTLSTESSHRGTKVLFDFPLNKSGAEAI</sequence>
<organism evidence="10 11">
    <name type="scientific">Desulfuromusa kysingii</name>
    <dbReference type="NCBI Taxonomy" id="37625"/>
    <lineage>
        <taxon>Bacteria</taxon>
        <taxon>Pseudomonadati</taxon>
        <taxon>Thermodesulfobacteriota</taxon>
        <taxon>Desulfuromonadia</taxon>
        <taxon>Desulfuromonadales</taxon>
        <taxon>Geopsychrobacteraceae</taxon>
        <taxon>Desulfuromusa</taxon>
    </lineage>
</organism>
<dbReference type="EMBL" id="FNQN01000004">
    <property type="protein sequence ID" value="SEA28745.1"/>
    <property type="molecule type" value="Genomic_DNA"/>
</dbReference>
<gene>
    <name evidence="10" type="ORF">SAMN05660420_01728</name>
</gene>
<keyword evidence="6 10" id="KW-0418">Kinase</keyword>
<dbReference type="PANTHER" id="PTHR41523">
    <property type="entry name" value="TWO-COMPONENT SYSTEM SENSOR PROTEIN"/>
    <property type="match status" value="1"/>
</dbReference>
<feature type="domain" description="PAC" evidence="9">
    <location>
        <begin position="84"/>
        <end position="141"/>
    </location>
</feature>
<dbReference type="InterPro" id="IPR036890">
    <property type="entry name" value="HATPase_C_sf"/>
</dbReference>
<dbReference type="Proteomes" id="UP000199409">
    <property type="component" value="Unassembled WGS sequence"/>
</dbReference>
<keyword evidence="7" id="KW-0067">ATP-binding</keyword>
<evidence type="ECO:0000256" key="5">
    <source>
        <dbReference type="ARBA" id="ARBA00022741"/>
    </source>
</evidence>
<evidence type="ECO:0000256" key="2">
    <source>
        <dbReference type="ARBA" id="ARBA00012438"/>
    </source>
</evidence>
<dbReference type="Gene3D" id="3.30.565.10">
    <property type="entry name" value="Histidine kinase-like ATPase, C-terminal domain"/>
    <property type="match status" value="1"/>
</dbReference>
<dbReference type="Gene3D" id="3.30.450.20">
    <property type="entry name" value="PAS domain"/>
    <property type="match status" value="1"/>
</dbReference>
<reference evidence="10 11" key="1">
    <citation type="submission" date="2016-10" db="EMBL/GenBank/DDBJ databases">
        <authorList>
            <person name="de Groot N.N."/>
        </authorList>
    </citation>
    <scope>NUCLEOTIDE SEQUENCE [LARGE SCALE GENOMIC DNA]</scope>
    <source>
        <strain evidence="10 11">DSM 7343</strain>
    </source>
</reference>
<evidence type="ECO:0000313" key="10">
    <source>
        <dbReference type="EMBL" id="SEA28745.1"/>
    </source>
</evidence>
<protein>
    <recommendedName>
        <fullName evidence="2">histidine kinase</fullName>
        <ecNumber evidence="2">2.7.13.3</ecNumber>
    </recommendedName>
</protein>
<keyword evidence="3" id="KW-0597">Phosphoprotein</keyword>
<keyword evidence="4" id="KW-0808">Transferase</keyword>